<keyword evidence="4" id="KW-0804">Transcription</keyword>
<evidence type="ECO:0000313" key="7">
    <source>
        <dbReference type="Proteomes" id="UP000321121"/>
    </source>
</evidence>
<name>A0ABQ0U7N1_9GAMM</name>
<dbReference type="Proteomes" id="UP000321121">
    <property type="component" value="Unassembled WGS sequence"/>
</dbReference>
<sequence length="301" mass="32646">MQWRALHYFDTVARCRSLREASARLHIAPTAISRQIDLLEHQLGAPLLERGPGGIRLTSAGELLAVQARRTLRDLERVQEQIGDLKGLRTGRVSLRVAEGVVAGLLAPTLADLGQHYPRLRFDIQIASAGEIVEALRSGDADIGLAFFLPHHDDIQPFASSSLEHHVVMAPSHPLAGRGELRLAEIAEHPLALPDEHYGVRQALDEAARDQGVTLMPTFHTASLETQKALALAGAALLILPPMAVARECRDGRLASVPLAPGELSRTRLDLCLHRHRQRSFATDACLGLLASALQGLGDQD</sequence>
<evidence type="ECO:0000256" key="4">
    <source>
        <dbReference type="ARBA" id="ARBA00023163"/>
    </source>
</evidence>
<evidence type="ECO:0000313" key="6">
    <source>
        <dbReference type="EMBL" id="GEK74493.1"/>
    </source>
</evidence>
<evidence type="ECO:0000259" key="5">
    <source>
        <dbReference type="PROSITE" id="PS50931"/>
    </source>
</evidence>
<dbReference type="Gene3D" id="3.40.190.290">
    <property type="match status" value="1"/>
</dbReference>
<evidence type="ECO:0000256" key="1">
    <source>
        <dbReference type="ARBA" id="ARBA00009437"/>
    </source>
</evidence>
<dbReference type="EMBL" id="BJUS01000047">
    <property type="protein sequence ID" value="GEK74493.1"/>
    <property type="molecule type" value="Genomic_DNA"/>
</dbReference>
<dbReference type="PROSITE" id="PS50931">
    <property type="entry name" value="HTH_LYSR"/>
    <property type="match status" value="1"/>
</dbReference>
<comment type="similarity">
    <text evidence="1">Belongs to the LysR transcriptional regulatory family.</text>
</comment>
<keyword evidence="3" id="KW-0238">DNA-binding</keyword>
<gene>
    <name evidence="6" type="ORF">HHA04nite_30370</name>
</gene>
<dbReference type="SUPFAM" id="SSF53850">
    <property type="entry name" value="Periplasmic binding protein-like II"/>
    <property type="match status" value="1"/>
</dbReference>
<evidence type="ECO:0000256" key="2">
    <source>
        <dbReference type="ARBA" id="ARBA00023015"/>
    </source>
</evidence>
<reference evidence="6 7" key="1">
    <citation type="submission" date="2019-07" db="EMBL/GenBank/DDBJ databases">
        <title>Whole genome shotgun sequence of Halomonas halophila NBRC 102604.</title>
        <authorList>
            <person name="Hosoyama A."/>
            <person name="Uohara A."/>
            <person name="Ohji S."/>
            <person name="Ichikawa N."/>
        </authorList>
    </citation>
    <scope>NUCLEOTIDE SEQUENCE [LARGE SCALE GENOMIC DNA]</scope>
    <source>
        <strain evidence="6 7">NBRC 102604</strain>
    </source>
</reference>
<organism evidence="6 7">
    <name type="scientific">Halomonas halophila</name>
    <dbReference type="NCBI Taxonomy" id="29573"/>
    <lineage>
        <taxon>Bacteria</taxon>
        <taxon>Pseudomonadati</taxon>
        <taxon>Pseudomonadota</taxon>
        <taxon>Gammaproteobacteria</taxon>
        <taxon>Oceanospirillales</taxon>
        <taxon>Halomonadaceae</taxon>
        <taxon>Halomonas</taxon>
    </lineage>
</organism>
<feature type="domain" description="HTH lysR-type" evidence="5">
    <location>
        <begin position="1"/>
        <end position="58"/>
    </location>
</feature>
<comment type="caution">
    <text evidence="6">The sequence shown here is derived from an EMBL/GenBank/DDBJ whole genome shotgun (WGS) entry which is preliminary data.</text>
</comment>
<dbReference type="InterPro" id="IPR050950">
    <property type="entry name" value="HTH-type_LysR_regulators"/>
</dbReference>
<dbReference type="InterPro" id="IPR005119">
    <property type="entry name" value="LysR_subst-bd"/>
</dbReference>
<dbReference type="InterPro" id="IPR000847">
    <property type="entry name" value="LysR_HTH_N"/>
</dbReference>
<dbReference type="Gene3D" id="1.10.10.10">
    <property type="entry name" value="Winged helix-like DNA-binding domain superfamily/Winged helix DNA-binding domain"/>
    <property type="match status" value="1"/>
</dbReference>
<dbReference type="PANTHER" id="PTHR30419:SF8">
    <property type="entry name" value="NITROGEN ASSIMILATION TRANSCRIPTIONAL ACTIVATOR-RELATED"/>
    <property type="match status" value="1"/>
</dbReference>
<dbReference type="RefSeq" id="WP_107182326.1">
    <property type="nucleotide sequence ID" value="NZ_BJUS01000047.1"/>
</dbReference>
<keyword evidence="7" id="KW-1185">Reference proteome</keyword>
<protein>
    <submittedName>
        <fullName evidence="6">LysR family transcriptional regulator</fullName>
    </submittedName>
</protein>
<dbReference type="InterPro" id="IPR036390">
    <property type="entry name" value="WH_DNA-bd_sf"/>
</dbReference>
<dbReference type="InterPro" id="IPR036388">
    <property type="entry name" value="WH-like_DNA-bd_sf"/>
</dbReference>
<keyword evidence="2" id="KW-0805">Transcription regulation</keyword>
<proteinExistence type="inferred from homology"/>
<accession>A0ABQ0U7N1</accession>
<dbReference type="Pfam" id="PF00126">
    <property type="entry name" value="HTH_1"/>
    <property type="match status" value="1"/>
</dbReference>
<dbReference type="SUPFAM" id="SSF46785">
    <property type="entry name" value="Winged helix' DNA-binding domain"/>
    <property type="match status" value="1"/>
</dbReference>
<dbReference type="Pfam" id="PF03466">
    <property type="entry name" value="LysR_substrate"/>
    <property type="match status" value="1"/>
</dbReference>
<evidence type="ECO:0000256" key="3">
    <source>
        <dbReference type="ARBA" id="ARBA00023125"/>
    </source>
</evidence>
<dbReference type="PANTHER" id="PTHR30419">
    <property type="entry name" value="HTH-TYPE TRANSCRIPTIONAL REGULATOR YBHD"/>
    <property type="match status" value="1"/>
</dbReference>